<protein>
    <submittedName>
        <fullName evidence="1">Osmotically inducible protein C</fullName>
    </submittedName>
</protein>
<dbReference type="InterPro" id="IPR052924">
    <property type="entry name" value="OsmC/Ohr_hydroprdx_reductase"/>
</dbReference>
<dbReference type="InterPro" id="IPR015946">
    <property type="entry name" value="KH_dom-like_a/b"/>
</dbReference>
<evidence type="ECO:0000313" key="2">
    <source>
        <dbReference type="Proteomes" id="UP000179524"/>
    </source>
</evidence>
<dbReference type="Gene3D" id="3.30.300.20">
    <property type="match status" value="1"/>
</dbReference>
<dbReference type="Pfam" id="PF02566">
    <property type="entry name" value="OsmC"/>
    <property type="match status" value="1"/>
</dbReference>
<dbReference type="InterPro" id="IPR003718">
    <property type="entry name" value="OsmC/Ohr_fam"/>
</dbReference>
<accession>A0A1S2LUZ8</accession>
<dbReference type="Proteomes" id="UP000179524">
    <property type="component" value="Unassembled WGS sequence"/>
</dbReference>
<dbReference type="PANTHER" id="PTHR35368">
    <property type="entry name" value="HYDROPEROXIDE REDUCTASE"/>
    <property type="match status" value="1"/>
</dbReference>
<name>A0A1S2LUZ8_9BACI</name>
<keyword evidence="2" id="KW-1185">Reference proteome</keyword>
<gene>
    <name evidence="1" type="ORF">BKP37_06390</name>
</gene>
<evidence type="ECO:0000313" key="1">
    <source>
        <dbReference type="EMBL" id="OIJ16348.1"/>
    </source>
</evidence>
<dbReference type="SUPFAM" id="SSF82784">
    <property type="entry name" value="OsmC-like"/>
    <property type="match status" value="1"/>
</dbReference>
<organism evidence="1 2">
    <name type="scientific">Anaerobacillus alkalilacustris</name>
    <dbReference type="NCBI Taxonomy" id="393763"/>
    <lineage>
        <taxon>Bacteria</taxon>
        <taxon>Bacillati</taxon>
        <taxon>Bacillota</taxon>
        <taxon>Bacilli</taxon>
        <taxon>Bacillales</taxon>
        <taxon>Bacillaceae</taxon>
        <taxon>Anaerobacillus</taxon>
    </lineage>
</organism>
<dbReference type="OrthoDB" id="1433018at2"/>
<comment type="caution">
    <text evidence="1">The sequence shown here is derived from an EMBL/GenBank/DDBJ whole genome shotgun (WGS) entry which is preliminary data.</text>
</comment>
<dbReference type="EMBL" id="MLQR01000010">
    <property type="protein sequence ID" value="OIJ16348.1"/>
    <property type="molecule type" value="Genomic_DNA"/>
</dbReference>
<dbReference type="PANTHER" id="PTHR35368:SF1">
    <property type="entry name" value="HYDROPEROXIDE REDUCTASE"/>
    <property type="match status" value="1"/>
</dbReference>
<dbReference type="InterPro" id="IPR036102">
    <property type="entry name" value="OsmC/Ohrsf"/>
</dbReference>
<proteinExistence type="predicted"/>
<reference evidence="1 2" key="1">
    <citation type="submission" date="2016-10" db="EMBL/GenBank/DDBJ databases">
        <title>Draft genome sequences of four alkaliphilic bacteria belonging to the Anaerobacillus genus.</title>
        <authorList>
            <person name="Bassil N.M."/>
            <person name="Lloyd J.R."/>
        </authorList>
    </citation>
    <scope>NUCLEOTIDE SEQUENCE [LARGE SCALE GENOMIC DNA]</scope>
    <source>
        <strain evidence="1 2">DSM 18345</strain>
    </source>
</reference>
<dbReference type="RefSeq" id="WP_071308805.1">
    <property type="nucleotide sequence ID" value="NZ_MLQR01000010.1"/>
</dbReference>
<sequence>MSTKQLLEVETNGKWEQGLKTSISIRDFQPFIVDEPKNLGGTDEGPNPVELVLGALSSCTSVMIAFIAKEQKFSYRQVEFKNTGTLDLQGLMGVEGVSPHFQTVSFEVIIKTDETDERTAKLKEAVEKRCPVMNLLLDAGVKVESNWIKR</sequence>
<dbReference type="AlphaFoldDB" id="A0A1S2LUZ8"/>